<reference evidence="9" key="1">
    <citation type="submission" date="2019-02" db="EMBL/GenBank/DDBJ databases">
        <authorList>
            <person name="Gruber-Vodicka R. H."/>
            <person name="Seah K. B. B."/>
        </authorList>
    </citation>
    <scope>NUCLEOTIDE SEQUENCE</scope>
    <source>
        <strain evidence="9">BECK_DK47</strain>
    </source>
</reference>
<dbReference type="InterPro" id="IPR050390">
    <property type="entry name" value="C5-Methyltransferase"/>
</dbReference>
<dbReference type="PRINTS" id="PR00105">
    <property type="entry name" value="C5METTRFRASE"/>
</dbReference>
<comment type="catalytic activity">
    <reaction evidence="6">
        <text>a 2'-deoxycytidine in DNA + S-adenosyl-L-methionine = a 5-methyl-2'-deoxycytidine in DNA + S-adenosyl-L-homocysteine + H(+)</text>
        <dbReference type="Rhea" id="RHEA:13681"/>
        <dbReference type="Rhea" id="RHEA-COMP:11369"/>
        <dbReference type="Rhea" id="RHEA-COMP:11370"/>
        <dbReference type="ChEBI" id="CHEBI:15378"/>
        <dbReference type="ChEBI" id="CHEBI:57856"/>
        <dbReference type="ChEBI" id="CHEBI:59789"/>
        <dbReference type="ChEBI" id="CHEBI:85452"/>
        <dbReference type="ChEBI" id="CHEBI:85454"/>
        <dbReference type="EC" id="2.1.1.37"/>
    </reaction>
</comment>
<dbReference type="AlphaFoldDB" id="A0A450SKR2"/>
<keyword evidence="2 7" id="KW-0489">Methyltransferase</keyword>
<dbReference type="Gene3D" id="3.40.50.150">
    <property type="entry name" value="Vaccinia Virus protein VP39"/>
    <property type="match status" value="1"/>
</dbReference>
<feature type="active site" evidence="7">
    <location>
        <position position="97"/>
    </location>
</feature>
<protein>
    <recommendedName>
        <fullName evidence="1">DNA (cytosine-5-)-methyltransferase</fullName>
        <ecNumber evidence="1">2.1.1.37</ecNumber>
    </recommendedName>
</protein>
<evidence type="ECO:0000256" key="7">
    <source>
        <dbReference type="PROSITE-ProRule" id="PRU01016"/>
    </source>
</evidence>
<dbReference type="GO" id="GO:0003886">
    <property type="term" value="F:DNA (cytosine-5-)-methyltransferase activity"/>
    <property type="evidence" value="ECO:0007669"/>
    <property type="project" value="UniProtKB-EC"/>
</dbReference>
<evidence type="ECO:0000313" key="9">
    <source>
        <dbReference type="EMBL" id="VFJ54142.1"/>
    </source>
</evidence>
<dbReference type="InterPro" id="IPR029063">
    <property type="entry name" value="SAM-dependent_MTases_sf"/>
</dbReference>
<evidence type="ECO:0000256" key="1">
    <source>
        <dbReference type="ARBA" id="ARBA00011975"/>
    </source>
</evidence>
<dbReference type="PROSITE" id="PS51679">
    <property type="entry name" value="SAM_MT_C5"/>
    <property type="match status" value="1"/>
</dbReference>
<dbReference type="PANTHER" id="PTHR10629:SF52">
    <property type="entry name" value="DNA (CYTOSINE-5)-METHYLTRANSFERASE 1"/>
    <property type="match status" value="1"/>
</dbReference>
<dbReference type="NCBIfam" id="TIGR00675">
    <property type="entry name" value="dcm"/>
    <property type="match status" value="1"/>
</dbReference>
<dbReference type="PANTHER" id="PTHR10629">
    <property type="entry name" value="CYTOSINE-SPECIFIC METHYLTRANSFERASE"/>
    <property type="match status" value="1"/>
</dbReference>
<dbReference type="GO" id="GO:0003677">
    <property type="term" value="F:DNA binding"/>
    <property type="evidence" value="ECO:0007669"/>
    <property type="project" value="TreeGrafter"/>
</dbReference>
<name>A0A450SKR2_9GAMM</name>
<keyword evidence="5" id="KW-0680">Restriction system</keyword>
<evidence type="ECO:0000256" key="2">
    <source>
        <dbReference type="ARBA" id="ARBA00022603"/>
    </source>
</evidence>
<keyword evidence="3 7" id="KW-0808">Transferase</keyword>
<dbReference type="SUPFAM" id="SSF53335">
    <property type="entry name" value="S-adenosyl-L-methionine-dependent methyltransferases"/>
    <property type="match status" value="1"/>
</dbReference>
<dbReference type="InterPro" id="IPR001525">
    <property type="entry name" value="C5_MeTfrase"/>
</dbReference>
<proteinExistence type="inferred from homology"/>
<dbReference type="GO" id="GO:0032259">
    <property type="term" value="P:methylation"/>
    <property type="evidence" value="ECO:0007669"/>
    <property type="project" value="UniProtKB-KW"/>
</dbReference>
<dbReference type="EMBL" id="CAADEX010000045">
    <property type="protein sequence ID" value="VFJ54142.1"/>
    <property type="molecule type" value="Genomic_DNA"/>
</dbReference>
<evidence type="ECO:0000256" key="4">
    <source>
        <dbReference type="ARBA" id="ARBA00022691"/>
    </source>
</evidence>
<organism evidence="9">
    <name type="scientific">Candidatus Kentrum sp. DK</name>
    <dbReference type="NCBI Taxonomy" id="2126562"/>
    <lineage>
        <taxon>Bacteria</taxon>
        <taxon>Pseudomonadati</taxon>
        <taxon>Pseudomonadota</taxon>
        <taxon>Gammaproteobacteria</taxon>
        <taxon>Candidatus Kentrum</taxon>
    </lineage>
</organism>
<evidence type="ECO:0000256" key="5">
    <source>
        <dbReference type="ARBA" id="ARBA00022747"/>
    </source>
</evidence>
<sequence>MLRFELKTVSKIKVFDFFCGCGGVSLGLKQAGMEPVFALDKEADAIATFRHNIPKAGHYVRVAAKAIEEFSPKRLRRQVATARRGGSAILFAACAPCQPFTKQNTTRGGDTDPRFFLLERVLDFISAYKPDYIFVENVPGLLKQRGDGPLGKLENCLGENDYHAASGIIAAQDYGVPQRRRRFVLIASRLGAIEFPEPTHGPNRERPYQTVRDAIGDEERYPPLKAGEIHPRIPNHRAAKLSGRNLVRLRRTPPEGIRRSWPNHLQLPCYKKEYGGHTDVYGRMRWDAPATGLTTRCISLSNGRFGHPEQDRAISVREAAALQTFPDGFVFTGSLNAQARQIGNAVPPRLAEVFGRHILEHYRAYCRSDCEGAKNEERNL</sequence>
<comment type="similarity">
    <text evidence="7 8">Belongs to the class I-like SAM-binding methyltransferase superfamily. C5-methyltransferase family.</text>
</comment>
<accession>A0A450SKR2</accession>
<dbReference type="GO" id="GO:0044027">
    <property type="term" value="P:negative regulation of gene expression via chromosomal CpG island methylation"/>
    <property type="evidence" value="ECO:0007669"/>
    <property type="project" value="TreeGrafter"/>
</dbReference>
<evidence type="ECO:0000256" key="6">
    <source>
        <dbReference type="ARBA" id="ARBA00047422"/>
    </source>
</evidence>
<dbReference type="Gene3D" id="3.90.120.10">
    <property type="entry name" value="DNA Methylase, subunit A, domain 2"/>
    <property type="match status" value="1"/>
</dbReference>
<keyword evidence="4 7" id="KW-0949">S-adenosyl-L-methionine</keyword>
<dbReference type="Pfam" id="PF00145">
    <property type="entry name" value="DNA_methylase"/>
    <property type="match status" value="1"/>
</dbReference>
<evidence type="ECO:0000256" key="8">
    <source>
        <dbReference type="RuleBase" id="RU000416"/>
    </source>
</evidence>
<dbReference type="GO" id="GO:0009307">
    <property type="term" value="P:DNA restriction-modification system"/>
    <property type="evidence" value="ECO:0007669"/>
    <property type="project" value="UniProtKB-KW"/>
</dbReference>
<gene>
    <name evidence="9" type="ORF">BECKDK2373B_GA0170837_104522</name>
</gene>
<evidence type="ECO:0000256" key="3">
    <source>
        <dbReference type="ARBA" id="ARBA00022679"/>
    </source>
</evidence>
<dbReference type="EC" id="2.1.1.37" evidence="1"/>